<feature type="region of interest" description="Disordered" evidence="10">
    <location>
        <begin position="1"/>
        <end position="49"/>
    </location>
</feature>
<evidence type="ECO:0000256" key="6">
    <source>
        <dbReference type="ARBA" id="ARBA00022552"/>
    </source>
</evidence>
<accession>A0A0B7JR77</accession>
<dbReference type="PANTHER" id="PTHR33911">
    <property type="entry name" value="RRNA-PROCESSING PROTEIN EFG1"/>
    <property type="match status" value="1"/>
</dbReference>
<gene>
    <name evidence="11" type="ORF">BN869_000001265_1</name>
    <name evidence="12" type="ORF">IM811_013952</name>
</gene>
<proteinExistence type="inferred from homology"/>
<evidence type="ECO:0000256" key="4">
    <source>
        <dbReference type="ARBA" id="ARBA00018689"/>
    </source>
</evidence>
<dbReference type="Pfam" id="PF10153">
    <property type="entry name" value="Efg1"/>
    <property type="match status" value="1"/>
</dbReference>
<feature type="coiled-coil region" evidence="9">
    <location>
        <begin position="72"/>
        <end position="130"/>
    </location>
</feature>
<evidence type="ECO:0000313" key="12">
    <source>
        <dbReference type="EMBL" id="KAF9752158.1"/>
    </source>
</evidence>
<keyword evidence="6" id="KW-0698">rRNA processing</keyword>
<reference evidence="12" key="2">
    <citation type="submission" date="2020-10" db="EMBL/GenBank/DDBJ databases">
        <title>High-Quality Genome Resource of Clonostachys rosea strain S41 by Oxford Nanopore Long-Read Sequencing.</title>
        <authorList>
            <person name="Wang H."/>
        </authorList>
    </citation>
    <scope>NUCLEOTIDE SEQUENCE</scope>
    <source>
        <strain evidence="12">S41</strain>
    </source>
</reference>
<dbReference type="PANTHER" id="PTHR33911:SF1">
    <property type="entry name" value="RRNA-PROCESSING PROTEIN EFG1"/>
    <property type="match status" value="1"/>
</dbReference>
<feature type="compositionally biased region" description="Basic and acidic residues" evidence="10">
    <location>
        <begin position="241"/>
        <end position="254"/>
    </location>
</feature>
<feature type="compositionally biased region" description="Acidic residues" evidence="10">
    <location>
        <begin position="293"/>
        <end position="305"/>
    </location>
</feature>
<evidence type="ECO:0000256" key="3">
    <source>
        <dbReference type="ARBA" id="ARBA00006916"/>
    </source>
</evidence>
<sequence length="305" mass="34478">MGTKRPHEELDDENAQTGSHSGGRSGPSVKKQRPNGKSKHRAKEGSIEYAKKRARTIERLFQKNHDLPANVKNELERELESHKATVEDKTFLKKRSAMISKYHMVRFFERKKAIRLAKQVRKRIDKCEDKEQLEKLRHELHVAEVDEAYAVNHPHAEVYISLYAKPNKSGKDDADDAEEGDEGGVNSASSLLHTERPPMWKAVEAALEEGPDALRRLRERRSGDDTQKQKKPAPRPNRGAAAKDKTKTPTEVPEKQPASHKSSSSQAKGANPPAMNRRERRRLMRELATPANGDEDDGEGFFEDA</sequence>
<evidence type="ECO:0000256" key="1">
    <source>
        <dbReference type="ARBA" id="ARBA00002773"/>
    </source>
</evidence>
<comment type="similarity">
    <text evidence="3">Belongs to the EFG1 family.</text>
</comment>
<dbReference type="GO" id="GO:0030688">
    <property type="term" value="C:preribosome, small subunit precursor"/>
    <property type="evidence" value="ECO:0007669"/>
    <property type="project" value="TreeGrafter"/>
</dbReference>
<dbReference type="GO" id="GO:0005730">
    <property type="term" value="C:nucleolus"/>
    <property type="evidence" value="ECO:0007669"/>
    <property type="project" value="UniProtKB-SubCell"/>
</dbReference>
<feature type="compositionally biased region" description="Polar residues" evidence="10">
    <location>
        <begin position="259"/>
        <end position="268"/>
    </location>
</feature>
<dbReference type="EMBL" id="CDPU01000002">
    <property type="protein sequence ID" value="CEO45210.1"/>
    <property type="molecule type" value="Genomic_DNA"/>
</dbReference>
<dbReference type="InterPro" id="IPR050786">
    <property type="entry name" value="EFG1_rRNA-proc"/>
</dbReference>
<comment type="subcellular location">
    <subcellularLocation>
        <location evidence="2">Nucleus</location>
        <location evidence="2">Nucleolus</location>
    </subcellularLocation>
</comment>
<evidence type="ECO:0000256" key="7">
    <source>
        <dbReference type="ARBA" id="ARBA00023054"/>
    </source>
</evidence>
<feature type="region of interest" description="Disordered" evidence="10">
    <location>
        <begin position="166"/>
        <end position="197"/>
    </location>
</feature>
<keyword evidence="7 9" id="KW-0175">Coiled coil</keyword>
<dbReference type="Proteomes" id="UP000616885">
    <property type="component" value="Unassembled WGS sequence"/>
</dbReference>
<organism evidence="11">
    <name type="scientific">Bionectria ochroleuca</name>
    <name type="common">Gliocladium roseum</name>
    <dbReference type="NCBI Taxonomy" id="29856"/>
    <lineage>
        <taxon>Eukaryota</taxon>
        <taxon>Fungi</taxon>
        <taxon>Dikarya</taxon>
        <taxon>Ascomycota</taxon>
        <taxon>Pezizomycotina</taxon>
        <taxon>Sordariomycetes</taxon>
        <taxon>Hypocreomycetidae</taxon>
        <taxon>Hypocreales</taxon>
        <taxon>Bionectriaceae</taxon>
        <taxon>Clonostachys</taxon>
    </lineage>
</organism>
<comment type="function">
    <text evidence="1">Involved in rRNA processing.</text>
</comment>
<feature type="compositionally biased region" description="Basic residues" evidence="10">
    <location>
        <begin position="30"/>
        <end position="42"/>
    </location>
</feature>
<evidence type="ECO:0000256" key="10">
    <source>
        <dbReference type="SAM" id="MobiDB-lite"/>
    </source>
</evidence>
<dbReference type="InterPro" id="IPR019310">
    <property type="entry name" value="Efg1"/>
</dbReference>
<evidence type="ECO:0000313" key="11">
    <source>
        <dbReference type="EMBL" id="CEO45210.1"/>
    </source>
</evidence>
<keyword evidence="8" id="KW-0539">Nucleus</keyword>
<name>A0A0B7JR77_BIOOC</name>
<dbReference type="AlphaFoldDB" id="A0A0B7JR77"/>
<feature type="compositionally biased region" description="Acidic residues" evidence="10">
    <location>
        <begin position="173"/>
        <end position="182"/>
    </location>
</feature>
<feature type="compositionally biased region" description="Basic and acidic residues" evidence="10">
    <location>
        <begin position="218"/>
        <end position="228"/>
    </location>
</feature>
<dbReference type="EMBL" id="JADCTT010000005">
    <property type="protein sequence ID" value="KAF9752158.1"/>
    <property type="molecule type" value="Genomic_DNA"/>
</dbReference>
<evidence type="ECO:0000256" key="8">
    <source>
        <dbReference type="ARBA" id="ARBA00023242"/>
    </source>
</evidence>
<protein>
    <recommendedName>
        <fullName evidence="4">rRNA-processing protein EFG1</fullName>
    </recommendedName>
    <alternativeName>
        <fullName evidence="5">rRNA-processing protein efg1</fullName>
    </alternativeName>
</protein>
<reference evidence="11" key="1">
    <citation type="submission" date="2015-01" db="EMBL/GenBank/DDBJ databases">
        <authorList>
            <person name="Durling Mikael"/>
        </authorList>
    </citation>
    <scope>NUCLEOTIDE SEQUENCE</scope>
</reference>
<evidence type="ECO:0000256" key="2">
    <source>
        <dbReference type="ARBA" id="ARBA00004604"/>
    </source>
</evidence>
<feature type="region of interest" description="Disordered" evidence="10">
    <location>
        <begin position="218"/>
        <end position="305"/>
    </location>
</feature>
<evidence type="ECO:0000256" key="5">
    <source>
        <dbReference type="ARBA" id="ARBA00019827"/>
    </source>
</evidence>
<evidence type="ECO:0000256" key="9">
    <source>
        <dbReference type="SAM" id="Coils"/>
    </source>
</evidence>
<dbReference type="GO" id="GO:0000462">
    <property type="term" value="P:maturation of SSU-rRNA from tricistronic rRNA transcript (SSU-rRNA, 5.8S rRNA, LSU-rRNA)"/>
    <property type="evidence" value="ECO:0007669"/>
    <property type="project" value="TreeGrafter"/>
</dbReference>